<evidence type="ECO:0000256" key="8">
    <source>
        <dbReference type="ARBA" id="ARBA00023163"/>
    </source>
</evidence>
<comment type="subcellular location">
    <subcellularLocation>
        <location evidence="2">Cytoplasm</location>
    </subcellularLocation>
    <subcellularLocation>
        <location evidence="1">Nucleus</location>
    </subcellularLocation>
</comment>
<evidence type="ECO:0000313" key="13">
    <source>
        <dbReference type="Ensembl" id="ENSEBUP00000022732.1"/>
    </source>
</evidence>
<evidence type="ECO:0000256" key="6">
    <source>
        <dbReference type="ARBA" id="ARBA00023015"/>
    </source>
</evidence>
<keyword evidence="8" id="KW-0804">Transcription</keyword>
<feature type="transmembrane region" description="Helical" evidence="10">
    <location>
        <begin position="162"/>
        <end position="184"/>
    </location>
</feature>
<dbReference type="AlphaFoldDB" id="A0A8C4QZ44"/>
<protein>
    <recommendedName>
        <fullName evidence="15">Transducer of regulated CREB activity N-terminal domain-containing protein</fullName>
    </recommendedName>
</protein>
<evidence type="ECO:0000256" key="5">
    <source>
        <dbReference type="ARBA" id="ARBA00022553"/>
    </source>
</evidence>
<proteinExistence type="inferred from homology"/>
<evidence type="ECO:0000256" key="3">
    <source>
        <dbReference type="ARBA" id="ARBA00007167"/>
    </source>
</evidence>
<sequence length="241" mass="26052">LAMAANPRKFSEKIALHNQKQAEETAAFDEVMKDLSLTRALHFKAQQLQLAQSRSNFYGGSLPNVNQIINAPLEFHAAFYSNLDGGRSTRHHGLVERASSRSRLLFPHRRQGTLDKHTRQISFHYHHLYYVISIALSVTTNSDSALHTSAVAAAAPASADPFAGLVMISGFMFFLFICLSISIFPSGEDNAANSTPSGPAGVLNTGGSLPDLTNLHFPSPLPIPLDPDEVSFPILTPSGGT</sequence>
<organism evidence="13 14">
    <name type="scientific">Eptatretus burgeri</name>
    <name type="common">Inshore hagfish</name>
    <dbReference type="NCBI Taxonomy" id="7764"/>
    <lineage>
        <taxon>Eukaryota</taxon>
        <taxon>Metazoa</taxon>
        <taxon>Chordata</taxon>
        <taxon>Craniata</taxon>
        <taxon>Vertebrata</taxon>
        <taxon>Cyclostomata</taxon>
        <taxon>Myxini</taxon>
        <taxon>Myxiniformes</taxon>
        <taxon>Myxinidae</taxon>
        <taxon>Eptatretinae</taxon>
        <taxon>Eptatretus</taxon>
    </lineage>
</organism>
<keyword evidence="14" id="KW-1185">Reference proteome</keyword>
<reference evidence="13" key="1">
    <citation type="submission" date="2025-08" db="UniProtKB">
        <authorList>
            <consortium name="Ensembl"/>
        </authorList>
    </citation>
    <scope>IDENTIFICATION</scope>
</reference>
<evidence type="ECO:0000259" key="11">
    <source>
        <dbReference type="Pfam" id="PF12884"/>
    </source>
</evidence>
<evidence type="ECO:0000256" key="7">
    <source>
        <dbReference type="ARBA" id="ARBA00023159"/>
    </source>
</evidence>
<evidence type="ECO:0008006" key="15">
    <source>
        <dbReference type="Google" id="ProtNLM"/>
    </source>
</evidence>
<evidence type="ECO:0000256" key="9">
    <source>
        <dbReference type="ARBA" id="ARBA00023242"/>
    </source>
</evidence>
<feature type="domain" description="Transducer of regulated CREB activity N-terminal" evidence="11">
    <location>
        <begin position="6"/>
        <end position="63"/>
    </location>
</feature>
<dbReference type="Proteomes" id="UP000694388">
    <property type="component" value="Unplaced"/>
</dbReference>
<keyword evidence="4" id="KW-0963">Cytoplasm</keyword>
<dbReference type="PANTHER" id="PTHR13589">
    <property type="entry name" value="CREB-REGULATED TRANSCRIPTION COACTIVATOR"/>
    <property type="match status" value="1"/>
</dbReference>
<dbReference type="GO" id="GO:0008140">
    <property type="term" value="F:cAMP response element binding protein binding"/>
    <property type="evidence" value="ECO:0007669"/>
    <property type="project" value="InterPro"/>
</dbReference>
<evidence type="ECO:0000256" key="1">
    <source>
        <dbReference type="ARBA" id="ARBA00004123"/>
    </source>
</evidence>
<dbReference type="InterPro" id="IPR024786">
    <property type="entry name" value="TORC"/>
</dbReference>
<evidence type="ECO:0000256" key="4">
    <source>
        <dbReference type="ARBA" id="ARBA00022490"/>
    </source>
</evidence>
<dbReference type="GO" id="GO:0005737">
    <property type="term" value="C:cytoplasm"/>
    <property type="evidence" value="ECO:0007669"/>
    <property type="project" value="UniProtKB-SubCell"/>
</dbReference>
<name>A0A8C4QZ44_EPTBU</name>
<feature type="domain" description="Transducer of regulated CREB activity middle" evidence="12">
    <location>
        <begin position="181"/>
        <end position="236"/>
    </location>
</feature>
<dbReference type="InterPro" id="IPR024784">
    <property type="entry name" value="TORC_M"/>
</dbReference>
<dbReference type="GO" id="GO:0045944">
    <property type="term" value="P:positive regulation of transcription by RNA polymerase II"/>
    <property type="evidence" value="ECO:0007669"/>
    <property type="project" value="TreeGrafter"/>
</dbReference>
<comment type="similarity">
    <text evidence="3">Belongs to the TORC family.</text>
</comment>
<dbReference type="OMA" id="NAMHEND"/>
<evidence type="ECO:0000313" key="14">
    <source>
        <dbReference type="Proteomes" id="UP000694388"/>
    </source>
</evidence>
<accession>A0A8C4QZ44</accession>
<dbReference type="Pfam" id="PF12884">
    <property type="entry name" value="TORC_N"/>
    <property type="match status" value="1"/>
</dbReference>
<evidence type="ECO:0000256" key="10">
    <source>
        <dbReference type="SAM" id="Phobius"/>
    </source>
</evidence>
<keyword evidence="6" id="KW-0805">Transcription regulation</keyword>
<keyword evidence="9" id="KW-0539">Nucleus</keyword>
<dbReference type="InterPro" id="IPR024783">
    <property type="entry name" value="TORC_N"/>
</dbReference>
<reference evidence="13" key="2">
    <citation type="submission" date="2025-09" db="UniProtKB">
        <authorList>
            <consortium name="Ensembl"/>
        </authorList>
    </citation>
    <scope>IDENTIFICATION</scope>
</reference>
<keyword evidence="10" id="KW-0812">Transmembrane</keyword>
<dbReference type="Pfam" id="PF12885">
    <property type="entry name" value="TORC_M"/>
    <property type="match status" value="1"/>
</dbReference>
<evidence type="ECO:0000256" key="2">
    <source>
        <dbReference type="ARBA" id="ARBA00004496"/>
    </source>
</evidence>
<dbReference type="GeneTree" id="ENSGT00390000010652"/>
<dbReference type="Ensembl" id="ENSEBUT00000023309.1">
    <property type="protein sequence ID" value="ENSEBUP00000022732.1"/>
    <property type="gene ID" value="ENSEBUG00000014009.1"/>
</dbReference>
<keyword evidence="10" id="KW-1133">Transmembrane helix</keyword>
<evidence type="ECO:0000259" key="12">
    <source>
        <dbReference type="Pfam" id="PF12885"/>
    </source>
</evidence>
<keyword evidence="7" id="KW-0010">Activator</keyword>
<dbReference type="GO" id="GO:0051289">
    <property type="term" value="P:protein homotetramerization"/>
    <property type="evidence" value="ECO:0007669"/>
    <property type="project" value="InterPro"/>
</dbReference>
<keyword evidence="5" id="KW-0597">Phosphoprotein</keyword>
<dbReference type="GO" id="GO:0005634">
    <property type="term" value="C:nucleus"/>
    <property type="evidence" value="ECO:0007669"/>
    <property type="project" value="UniProtKB-SubCell"/>
</dbReference>
<dbReference type="PANTHER" id="PTHR13589:SF15">
    <property type="entry name" value="CREB-REGULATED TRANSCRIPTION COACTIVATOR, ISOFORM B"/>
    <property type="match status" value="1"/>
</dbReference>
<keyword evidence="10" id="KW-0472">Membrane</keyword>